<keyword evidence="7 15" id="KW-0547">Nucleotide-binding</keyword>
<evidence type="ECO:0000256" key="1">
    <source>
        <dbReference type="ARBA" id="ARBA00004430"/>
    </source>
</evidence>
<evidence type="ECO:0000256" key="13">
    <source>
        <dbReference type="ARBA" id="ARBA00049659"/>
    </source>
</evidence>
<dbReference type="PROSITE" id="PS00329">
    <property type="entry name" value="HSP70_2"/>
    <property type="match status" value="1"/>
</dbReference>
<dbReference type="SUPFAM" id="SSF53067">
    <property type="entry name" value="Actin-like ATPase domain"/>
    <property type="match status" value="2"/>
</dbReference>
<dbReference type="Gene3D" id="2.60.34.10">
    <property type="entry name" value="Substrate Binding Domain Of DNAk, Chain A, domain 1"/>
    <property type="match status" value="1"/>
</dbReference>
<dbReference type="AlphaFoldDB" id="A0A6A4VCQ1"/>
<dbReference type="Gene3D" id="3.90.640.10">
    <property type="entry name" value="Actin, Chain A, domain 4"/>
    <property type="match status" value="1"/>
</dbReference>
<evidence type="ECO:0000313" key="16">
    <source>
        <dbReference type="EMBL" id="KAF0289314.1"/>
    </source>
</evidence>
<evidence type="ECO:0000256" key="10">
    <source>
        <dbReference type="ARBA" id="ARBA00023175"/>
    </source>
</evidence>
<sequence>MGRTFDDPKVQEDIKNWPFKVRDDCGQPKVVVEYKGEVKKFTAQEISSMILMKMKSTAEAYLGTERQATKDAAKIAGLEVKRIINEPTAAALAYGLDKKLSGEQNVLVFDLGGGTFDVSILSIADGSTFEVLSTAGDTHLGGGDLDNRMVKYFADEFKRKFKVDPTTSPRAIRKLKMACEQAKRALSSTSVATVEIDSFFEGIYFFSKITRARFEELCIDLFKQTLEPVKQALADAGLKKSDIHEVVLVGGSTRIPKVQNLLEDFFDGRTISKSINPDEAVAYGASVQATILSENPTDAFNDVLLIDVVPLSLGTDVGKHSMATIIERNTRIPVTKSQSFSTGRDYQTAVHVGVYQGERALVKDNHMLGEFVFDGLRSARLGEVSVNVEFSVDTDGILNVSAKEMQTGKVMTKTISNDKSRLSQREIERMLQEAQMFQEEDNARRQAVAALQEFEQYVYSAGRTVEESGGGLSDDERRTVFQLTGEAQRWMDSNTLAEKDEIQHRFEALKQWEERTGQKASEAKEVKLNGVWPPIEKMDSSLGQLALCEKLSLSTNSIDRIANLNALKNLKILSLGRNMIKNLSGLEALGDTLEQLWISYNNIERMKGVNVLRKLTVLYMSNNQVKDWTELVRVNDLSSLVELVFVGNPLEEKYAESGTWHDEAAKRLPNIKRLDGIPIVR</sequence>
<dbReference type="GO" id="GO:0006950">
    <property type="term" value="P:response to stress"/>
    <property type="evidence" value="ECO:0007669"/>
    <property type="project" value="UniProtKB-ARBA"/>
</dbReference>
<dbReference type="GO" id="GO:0005524">
    <property type="term" value="F:ATP binding"/>
    <property type="evidence" value="ECO:0007669"/>
    <property type="project" value="UniProtKB-KW"/>
</dbReference>
<evidence type="ECO:0000256" key="5">
    <source>
        <dbReference type="ARBA" id="ARBA00022701"/>
    </source>
</evidence>
<keyword evidence="5" id="KW-0493">Microtubule</keyword>
<dbReference type="OrthoDB" id="2401965at2759"/>
<comment type="subcellular location">
    <subcellularLocation>
        <location evidence="1">Cytoplasm</location>
        <location evidence="1">Cytoskeleton</location>
        <location evidence="1">Cilium axoneme</location>
    </subcellularLocation>
</comment>
<dbReference type="InterPro" id="IPR001611">
    <property type="entry name" value="Leu-rich_rpt"/>
</dbReference>
<evidence type="ECO:0000313" key="17">
    <source>
        <dbReference type="Proteomes" id="UP000440578"/>
    </source>
</evidence>
<dbReference type="InterPro" id="IPR043129">
    <property type="entry name" value="ATPase_NBD"/>
</dbReference>
<gene>
    <name evidence="16" type="primary">Hsp70Ba</name>
    <name evidence="16" type="ORF">FJT64_012426</name>
</gene>
<dbReference type="SUPFAM" id="SSF100920">
    <property type="entry name" value="Heat shock protein 70kD (HSP70), peptide-binding domain"/>
    <property type="match status" value="1"/>
</dbReference>
<accession>A0A6A4VCQ1</accession>
<dbReference type="FunFam" id="3.30.30.30:FF:000001">
    <property type="entry name" value="heat shock 70 kDa protein-like"/>
    <property type="match status" value="1"/>
</dbReference>
<evidence type="ECO:0000256" key="3">
    <source>
        <dbReference type="ARBA" id="ARBA00022490"/>
    </source>
</evidence>
<dbReference type="InterPro" id="IPR013126">
    <property type="entry name" value="Hsp_70_fam"/>
</dbReference>
<evidence type="ECO:0000256" key="6">
    <source>
        <dbReference type="ARBA" id="ARBA00022737"/>
    </source>
</evidence>
<dbReference type="PROSITE" id="PS51450">
    <property type="entry name" value="LRR"/>
    <property type="match status" value="2"/>
</dbReference>
<comment type="similarity">
    <text evidence="2 15">Belongs to the heat shock protein 70 family.</text>
</comment>
<evidence type="ECO:0000256" key="15">
    <source>
        <dbReference type="RuleBase" id="RU003322"/>
    </source>
</evidence>
<organism evidence="16 17">
    <name type="scientific">Amphibalanus amphitrite</name>
    <name type="common">Striped barnacle</name>
    <name type="synonym">Balanus amphitrite</name>
    <dbReference type="NCBI Taxonomy" id="1232801"/>
    <lineage>
        <taxon>Eukaryota</taxon>
        <taxon>Metazoa</taxon>
        <taxon>Ecdysozoa</taxon>
        <taxon>Arthropoda</taxon>
        <taxon>Crustacea</taxon>
        <taxon>Multicrustacea</taxon>
        <taxon>Cirripedia</taxon>
        <taxon>Thoracica</taxon>
        <taxon>Thoracicalcarea</taxon>
        <taxon>Balanomorpha</taxon>
        <taxon>Balanoidea</taxon>
        <taxon>Balanidae</taxon>
        <taxon>Amphibalaninae</taxon>
        <taxon>Amphibalanus</taxon>
    </lineage>
</organism>
<comment type="similarity">
    <text evidence="13">Belongs to the dynein light chain LC1-type family.</text>
</comment>
<keyword evidence="6" id="KW-0677">Repeat</keyword>
<evidence type="ECO:0000256" key="7">
    <source>
        <dbReference type="ARBA" id="ARBA00022741"/>
    </source>
</evidence>
<dbReference type="InterPro" id="IPR029047">
    <property type="entry name" value="HSP70_peptide-bd_sf"/>
</dbReference>
<dbReference type="GO" id="GO:0005930">
    <property type="term" value="C:axoneme"/>
    <property type="evidence" value="ECO:0007669"/>
    <property type="project" value="UniProtKB-SubCell"/>
</dbReference>
<dbReference type="GO" id="GO:0030286">
    <property type="term" value="C:dynein complex"/>
    <property type="evidence" value="ECO:0007669"/>
    <property type="project" value="UniProtKB-KW"/>
</dbReference>
<dbReference type="FunFam" id="3.30.420.40:FF:000028">
    <property type="entry name" value="heat shock 70 kDa protein-like"/>
    <property type="match status" value="1"/>
</dbReference>
<reference evidence="16 17" key="1">
    <citation type="submission" date="2019-07" db="EMBL/GenBank/DDBJ databases">
        <title>Draft genome assembly of a fouling barnacle, Amphibalanus amphitrite (Darwin, 1854): The first reference genome for Thecostraca.</title>
        <authorList>
            <person name="Kim W."/>
        </authorList>
    </citation>
    <scope>NUCLEOTIDE SEQUENCE [LARGE SCALE GENOMIC DNA]</scope>
    <source>
        <strain evidence="16">SNU_AA5</strain>
        <tissue evidence="16">Soma without cirri and trophi</tissue>
    </source>
</reference>
<dbReference type="InterPro" id="IPR032675">
    <property type="entry name" value="LRR_dom_sf"/>
</dbReference>
<dbReference type="PANTHER" id="PTHR19375">
    <property type="entry name" value="HEAT SHOCK PROTEIN 70KDA"/>
    <property type="match status" value="1"/>
</dbReference>
<evidence type="ECO:0000256" key="8">
    <source>
        <dbReference type="ARBA" id="ARBA00022840"/>
    </source>
</evidence>
<protein>
    <recommendedName>
        <fullName evidence="14">Dynein axonemal light chain 1</fullName>
    </recommendedName>
</protein>
<keyword evidence="4" id="KW-0433">Leucine-rich repeat</keyword>
<keyword evidence="3" id="KW-0963">Cytoplasm</keyword>
<dbReference type="PRINTS" id="PR00301">
    <property type="entry name" value="HEATSHOCK70"/>
</dbReference>
<keyword evidence="10" id="KW-0505">Motor protein</keyword>
<comment type="caution">
    <text evidence="16">The sequence shown here is derived from an EMBL/GenBank/DDBJ whole genome shotgun (WGS) entry which is preliminary data.</text>
</comment>
<dbReference type="FunFam" id="3.90.640.10:FF:000002">
    <property type="entry name" value="Heat shock 70 kDa"/>
    <property type="match status" value="1"/>
</dbReference>
<dbReference type="Gene3D" id="3.30.420.40">
    <property type="match status" value="2"/>
</dbReference>
<keyword evidence="11" id="KW-0206">Cytoskeleton</keyword>
<keyword evidence="12" id="KW-0966">Cell projection</keyword>
<dbReference type="GO" id="GO:0005874">
    <property type="term" value="C:microtubule"/>
    <property type="evidence" value="ECO:0007669"/>
    <property type="project" value="UniProtKB-KW"/>
</dbReference>
<evidence type="ECO:0000256" key="4">
    <source>
        <dbReference type="ARBA" id="ARBA00022614"/>
    </source>
</evidence>
<evidence type="ECO:0000256" key="12">
    <source>
        <dbReference type="ARBA" id="ARBA00023273"/>
    </source>
</evidence>
<dbReference type="Proteomes" id="UP000440578">
    <property type="component" value="Unassembled WGS sequence"/>
</dbReference>
<evidence type="ECO:0000256" key="14">
    <source>
        <dbReference type="ARBA" id="ARBA00049760"/>
    </source>
</evidence>
<dbReference type="Gene3D" id="3.80.10.10">
    <property type="entry name" value="Ribonuclease Inhibitor"/>
    <property type="match status" value="1"/>
</dbReference>
<dbReference type="GO" id="GO:0140662">
    <property type="term" value="F:ATP-dependent protein folding chaperone"/>
    <property type="evidence" value="ECO:0007669"/>
    <property type="project" value="InterPro"/>
</dbReference>
<dbReference type="InterPro" id="IPR018181">
    <property type="entry name" value="Heat_shock_70_CS"/>
</dbReference>
<dbReference type="SUPFAM" id="SSF100934">
    <property type="entry name" value="Heat shock protein 70kD (HSP70), C-terminal subdomain"/>
    <property type="match status" value="1"/>
</dbReference>
<dbReference type="SMART" id="SM00365">
    <property type="entry name" value="LRR_SD22"/>
    <property type="match status" value="4"/>
</dbReference>
<keyword evidence="9" id="KW-0243">Dynein</keyword>
<evidence type="ECO:0000256" key="11">
    <source>
        <dbReference type="ARBA" id="ARBA00023212"/>
    </source>
</evidence>
<evidence type="ECO:0000256" key="9">
    <source>
        <dbReference type="ARBA" id="ARBA00023017"/>
    </source>
</evidence>
<keyword evidence="17" id="KW-1185">Reference proteome</keyword>
<dbReference type="SUPFAM" id="SSF52058">
    <property type="entry name" value="L domain-like"/>
    <property type="match status" value="1"/>
</dbReference>
<name>A0A6A4VCQ1_AMPAM</name>
<dbReference type="InterPro" id="IPR029048">
    <property type="entry name" value="HSP70_C_sf"/>
</dbReference>
<evidence type="ECO:0000256" key="2">
    <source>
        <dbReference type="ARBA" id="ARBA00007381"/>
    </source>
</evidence>
<dbReference type="Gene3D" id="3.30.30.30">
    <property type="match status" value="1"/>
</dbReference>
<dbReference type="FunFam" id="3.80.10.10:FF:000049">
    <property type="entry name" value="Dynein light chain 1"/>
    <property type="match status" value="1"/>
</dbReference>
<dbReference type="EMBL" id="VIIS01002040">
    <property type="protein sequence ID" value="KAF0289314.1"/>
    <property type="molecule type" value="Genomic_DNA"/>
</dbReference>
<keyword evidence="8 15" id="KW-0067">ATP-binding</keyword>
<keyword evidence="16" id="KW-0346">Stress response</keyword>
<proteinExistence type="inferred from homology"/>
<dbReference type="Pfam" id="PF00012">
    <property type="entry name" value="HSP70"/>
    <property type="match status" value="1"/>
</dbReference>